<feature type="domain" description="NADP-dependent oxidoreductase" evidence="5">
    <location>
        <begin position="22"/>
        <end position="293"/>
    </location>
</feature>
<feature type="site" description="Lowers pKa of active site Tyr" evidence="4">
    <location>
        <position position="88"/>
    </location>
</feature>
<dbReference type="GO" id="GO:0016616">
    <property type="term" value="F:oxidoreductase activity, acting on the CH-OH group of donors, NAD or NADP as acceptor"/>
    <property type="evidence" value="ECO:0007669"/>
    <property type="project" value="InterPro"/>
</dbReference>
<evidence type="ECO:0000256" key="1">
    <source>
        <dbReference type="ARBA" id="ARBA00023002"/>
    </source>
</evidence>
<evidence type="ECO:0000259" key="5">
    <source>
        <dbReference type="Pfam" id="PF00248"/>
    </source>
</evidence>
<dbReference type="CDD" id="cd19124">
    <property type="entry name" value="AKR_AKR4A_4B"/>
    <property type="match status" value="1"/>
</dbReference>
<reference evidence="6 7" key="1">
    <citation type="journal article" date="2021" name="Nat. Commun.">
        <title>Incipient diploidization of the medicinal plant Perilla within 10,000 years.</title>
        <authorList>
            <person name="Zhang Y."/>
            <person name="Shen Q."/>
            <person name="Leng L."/>
            <person name="Zhang D."/>
            <person name="Chen S."/>
            <person name="Shi Y."/>
            <person name="Ning Z."/>
            <person name="Chen S."/>
        </authorList>
    </citation>
    <scope>NUCLEOTIDE SEQUENCE [LARGE SCALE GENOMIC DNA]</scope>
    <source>
        <strain evidence="7">cv. PC099</strain>
    </source>
</reference>
<dbReference type="InterPro" id="IPR036812">
    <property type="entry name" value="NAD(P)_OxRdtase_dom_sf"/>
</dbReference>
<dbReference type="InterPro" id="IPR020471">
    <property type="entry name" value="AKR"/>
</dbReference>
<dbReference type="Gene3D" id="3.20.20.100">
    <property type="entry name" value="NADP-dependent oxidoreductase domain"/>
    <property type="match status" value="1"/>
</dbReference>
<keyword evidence="7" id="KW-1185">Reference proteome</keyword>
<feature type="active site" description="Proton donor" evidence="2">
    <location>
        <position position="58"/>
    </location>
</feature>
<feature type="binding site" evidence="3">
    <location>
        <position position="121"/>
    </location>
    <ligand>
        <name>substrate</name>
    </ligand>
</feature>
<gene>
    <name evidence="6" type="ORF">C2S53_002703</name>
</gene>
<protein>
    <submittedName>
        <fullName evidence="6">Oxidoreductase superfamily protein</fullName>
    </submittedName>
</protein>
<dbReference type="InterPro" id="IPR044497">
    <property type="entry name" value="AKR4A/B"/>
</dbReference>
<dbReference type="Pfam" id="PF00248">
    <property type="entry name" value="Aldo_ket_red"/>
    <property type="match status" value="1"/>
</dbReference>
<dbReference type="SUPFAM" id="SSF51430">
    <property type="entry name" value="NAD(P)-linked oxidoreductase"/>
    <property type="match status" value="1"/>
</dbReference>
<comment type="caution">
    <text evidence="6">The sequence shown here is derived from an EMBL/GenBank/DDBJ whole genome shotgun (WGS) entry which is preliminary data.</text>
</comment>
<proteinExistence type="predicted"/>
<dbReference type="PIRSF" id="PIRSF000097">
    <property type="entry name" value="AKR"/>
    <property type="match status" value="1"/>
</dbReference>
<dbReference type="Proteomes" id="UP001190926">
    <property type="component" value="Unassembled WGS sequence"/>
</dbReference>
<evidence type="ECO:0000313" key="7">
    <source>
        <dbReference type="Proteomes" id="UP001190926"/>
    </source>
</evidence>
<dbReference type="EMBL" id="SDAM02029559">
    <property type="protein sequence ID" value="KAH6756404.1"/>
    <property type="molecule type" value="Genomic_DNA"/>
</dbReference>
<dbReference type="PANTHER" id="PTHR11732">
    <property type="entry name" value="ALDO/KETO REDUCTASE"/>
    <property type="match status" value="1"/>
</dbReference>
<dbReference type="InterPro" id="IPR023210">
    <property type="entry name" value="NADP_OxRdtase_dom"/>
</dbReference>
<evidence type="ECO:0000256" key="4">
    <source>
        <dbReference type="PIRSR" id="PIRSR000097-3"/>
    </source>
</evidence>
<evidence type="ECO:0000256" key="3">
    <source>
        <dbReference type="PIRSR" id="PIRSR000097-2"/>
    </source>
</evidence>
<dbReference type="PROSITE" id="PS00798">
    <property type="entry name" value="ALDOKETO_REDUCTASE_1"/>
    <property type="match status" value="1"/>
</dbReference>
<sequence length="326" mass="36336">MDSTSTIPEISLNSGTGKIPVLGFGTAADPPVDSETTKSAVLQAIEVGYRHFDTAALYNSEQPLGEAIAEAINRRLIKSRRDLFITSKLWCTDAHPQHVVTALSKTLKNLDTDYVDLYLIHWPVSAKHGKVEYPIKAEDFGPMEFEGVWAAMEECQRMGLTKAIGVSNFSSKKLLEILPTAKIPPAVNQVEVNPCWQQKKLIEFCKDRGILVVAYSPLGAFGTFYGTNRIMESKVLKQIAEGKGKTVAQVALRWAYEQGIGVVMKSFKRERMRENKEIFGWSLSSEEVDMISGIPQGRACLGLDYTSIYGPYNTTQQLWDEEQECN</sequence>
<dbReference type="PROSITE" id="PS00062">
    <property type="entry name" value="ALDOKETO_REDUCTASE_2"/>
    <property type="match status" value="1"/>
</dbReference>
<dbReference type="AlphaFoldDB" id="A0AAD4IP23"/>
<dbReference type="FunFam" id="3.20.20.100:FF:000014">
    <property type="entry name" value="NAD(P)-linked oxidoreductase superfamily protein"/>
    <property type="match status" value="1"/>
</dbReference>
<evidence type="ECO:0000313" key="6">
    <source>
        <dbReference type="EMBL" id="KAH6756404.1"/>
    </source>
</evidence>
<evidence type="ECO:0000256" key="2">
    <source>
        <dbReference type="PIRSR" id="PIRSR000097-1"/>
    </source>
</evidence>
<name>A0AAD4IP23_PERFH</name>
<organism evidence="6 7">
    <name type="scientific">Perilla frutescens var. hirtella</name>
    <name type="common">Perilla citriodora</name>
    <name type="synonym">Perilla setoyensis</name>
    <dbReference type="NCBI Taxonomy" id="608512"/>
    <lineage>
        <taxon>Eukaryota</taxon>
        <taxon>Viridiplantae</taxon>
        <taxon>Streptophyta</taxon>
        <taxon>Embryophyta</taxon>
        <taxon>Tracheophyta</taxon>
        <taxon>Spermatophyta</taxon>
        <taxon>Magnoliopsida</taxon>
        <taxon>eudicotyledons</taxon>
        <taxon>Gunneridae</taxon>
        <taxon>Pentapetalae</taxon>
        <taxon>asterids</taxon>
        <taxon>lamiids</taxon>
        <taxon>Lamiales</taxon>
        <taxon>Lamiaceae</taxon>
        <taxon>Nepetoideae</taxon>
        <taxon>Elsholtzieae</taxon>
        <taxon>Perilla</taxon>
    </lineage>
</organism>
<dbReference type="InterPro" id="IPR018170">
    <property type="entry name" value="Aldo/ket_reductase_CS"/>
</dbReference>
<dbReference type="PRINTS" id="PR00069">
    <property type="entry name" value="ALDKETRDTASE"/>
</dbReference>
<keyword evidence="1" id="KW-0560">Oxidoreductase</keyword>
<dbReference type="GO" id="GO:0044550">
    <property type="term" value="P:secondary metabolite biosynthetic process"/>
    <property type="evidence" value="ECO:0007669"/>
    <property type="project" value="UniProtKB-ARBA"/>
</dbReference>
<accession>A0AAD4IP23</accession>